<feature type="transmembrane region" description="Helical" evidence="6">
    <location>
        <begin position="105"/>
        <end position="123"/>
    </location>
</feature>
<name>A0AAN1MKD3_9BURK</name>
<dbReference type="Proteomes" id="UP000236649">
    <property type="component" value="Chromosome 1"/>
</dbReference>
<gene>
    <name evidence="8" type="ORF">C2L64_13910</name>
</gene>
<reference evidence="8 9" key="1">
    <citation type="submission" date="2018-01" db="EMBL/GenBank/DDBJ databases">
        <title>Species boundaries and ecological features among Paraburkholderia terrae DSMZ17804T, P. hospita DSMZ17164T and P. caribensis DSMZ13236T.</title>
        <authorList>
            <person name="Pratama A.A."/>
        </authorList>
    </citation>
    <scope>NUCLEOTIDE SEQUENCE [LARGE SCALE GENOMIC DNA]</scope>
    <source>
        <strain evidence="8 9">DSM 17164</strain>
    </source>
</reference>
<dbReference type="KEGG" id="phs:C2L64_13910"/>
<evidence type="ECO:0000256" key="5">
    <source>
        <dbReference type="ARBA" id="ARBA00023136"/>
    </source>
</evidence>
<dbReference type="GO" id="GO:0000271">
    <property type="term" value="P:polysaccharide biosynthetic process"/>
    <property type="evidence" value="ECO:0007669"/>
    <property type="project" value="InterPro"/>
</dbReference>
<dbReference type="InterPro" id="IPR007267">
    <property type="entry name" value="GtrA_DPMS_TM"/>
</dbReference>
<comment type="subcellular location">
    <subcellularLocation>
        <location evidence="1">Membrane</location>
        <topology evidence="1">Multi-pass membrane protein</topology>
    </subcellularLocation>
</comment>
<protein>
    <submittedName>
        <fullName evidence="8">GtrA family protein</fullName>
    </submittedName>
</protein>
<accession>A0AAN1MKD3</accession>
<evidence type="ECO:0000313" key="9">
    <source>
        <dbReference type="Proteomes" id="UP000236649"/>
    </source>
</evidence>
<keyword evidence="4 6" id="KW-1133">Transmembrane helix</keyword>
<dbReference type="GO" id="GO:0005886">
    <property type="term" value="C:plasma membrane"/>
    <property type="evidence" value="ECO:0007669"/>
    <property type="project" value="TreeGrafter"/>
</dbReference>
<keyword evidence="5 6" id="KW-0472">Membrane</keyword>
<comment type="similarity">
    <text evidence="2">Belongs to the GtrA family.</text>
</comment>
<evidence type="ECO:0000256" key="4">
    <source>
        <dbReference type="ARBA" id="ARBA00022989"/>
    </source>
</evidence>
<evidence type="ECO:0000259" key="7">
    <source>
        <dbReference type="Pfam" id="PF04138"/>
    </source>
</evidence>
<evidence type="ECO:0000256" key="3">
    <source>
        <dbReference type="ARBA" id="ARBA00022692"/>
    </source>
</evidence>
<feature type="transmembrane region" description="Helical" evidence="6">
    <location>
        <begin position="47"/>
        <end position="69"/>
    </location>
</feature>
<dbReference type="PANTHER" id="PTHR38459">
    <property type="entry name" value="PROPHAGE BACTOPRENOL-LINKED GLUCOSE TRANSLOCASE HOMOLOG"/>
    <property type="match status" value="1"/>
</dbReference>
<dbReference type="InterPro" id="IPR051401">
    <property type="entry name" value="GtrA_CellWall_Glycosyl"/>
</dbReference>
<evidence type="ECO:0000256" key="2">
    <source>
        <dbReference type="ARBA" id="ARBA00009399"/>
    </source>
</evidence>
<feature type="transmembrane region" description="Helical" evidence="6">
    <location>
        <begin position="20"/>
        <end position="41"/>
    </location>
</feature>
<evidence type="ECO:0000313" key="8">
    <source>
        <dbReference type="EMBL" id="AUT70301.1"/>
    </source>
</evidence>
<dbReference type="Pfam" id="PF04138">
    <property type="entry name" value="GtrA_DPMS_TM"/>
    <property type="match status" value="1"/>
</dbReference>
<keyword evidence="3 6" id="KW-0812">Transmembrane</keyword>
<feature type="transmembrane region" description="Helical" evidence="6">
    <location>
        <begin position="81"/>
        <end position="99"/>
    </location>
</feature>
<proteinExistence type="inferred from homology"/>
<dbReference type="PANTHER" id="PTHR38459:SF1">
    <property type="entry name" value="PROPHAGE BACTOPRENOL-LINKED GLUCOSE TRANSLOCASE HOMOLOG"/>
    <property type="match status" value="1"/>
</dbReference>
<organism evidence="8 9">
    <name type="scientific">Paraburkholderia hospita</name>
    <dbReference type="NCBI Taxonomy" id="169430"/>
    <lineage>
        <taxon>Bacteria</taxon>
        <taxon>Pseudomonadati</taxon>
        <taxon>Pseudomonadota</taxon>
        <taxon>Betaproteobacteria</taxon>
        <taxon>Burkholderiales</taxon>
        <taxon>Burkholderiaceae</taxon>
        <taxon>Paraburkholderia</taxon>
    </lineage>
</organism>
<dbReference type="AlphaFoldDB" id="A0AAN1MKD3"/>
<sequence>MRLLNPIIGLVLRHMQLIRFLIVGGINTLFGYSVFFVLTWMGLHYPLAIALATIAGVTFNFQSVGRLVFGGAPRSRFWRFVGVYCLIYLLNLGGVRALLEIGANVYVANAIVLLPLSLLAFLLNRRLVFSNL</sequence>
<feature type="domain" description="GtrA/DPMS transmembrane" evidence="7">
    <location>
        <begin position="19"/>
        <end position="129"/>
    </location>
</feature>
<evidence type="ECO:0000256" key="1">
    <source>
        <dbReference type="ARBA" id="ARBA00004141"/>
    </source>
</evidence>
<dbReference type="EMBL" id="CP026105">
    <property type="protein sequence ID" value="AUT70301.1"/>
    <property type="molecule type" value="Genomic_DNA"/>
</dbReference>
<evidence type="ECO:0000256" key="6">
    <source>
        <dbReference type="SAM" id="Phobius"/>
    </source>
</evidence>